<keyword evidence="21" id="KW-1185">Reference proteome</keyword>
<sequence>MSCTALRTGCRTLLEDILDPDSFTSWDGPLAELPIETPYRDELTRARATSGSDEAVHTGSGSLGGHRAAVVAGDFRFLGGSLGINAAQRVRKAFTRATREGIPLIAFPVSGGTRMQEGTPAFVQMAAITAAVNAHKAAGLPYLVYLRSPTMGGVFASWGLQGHVTVGEPGALLGFLGPKVYAALKGEEFPPGIQSAENLLEHGIIDRVLEPRDFRDFAARFLELWGSRGPFPRSGAAASEAAAIGGGGASPILSGSAWDAVQNSRQVGRPGLAELLHHGSSDVLELTQAGSRPAGSVRLALASFGGRPAVVVGTDRELASDGAVLSCAALKAARRGMLLAEGLRLPLVTVIDTPGAELSPRAEEEGIALEISKTLATMLALRTPTVAVLLGEGTGGGALSLFPADHVLAASNAWLAPLPPEGASTIRYSETTRAAEMAESQRISAPMMLEDGLLDTVLKEDPDAPTEAFIEHTAHRIADTLGALAELDPESLRRRRELRYGLRASGGL</sequence>
<accession>A0A126ZW58</accession>
<dbReference type="InterPro" id="IPR011763">
    <property type="entry name" value="COA_CT_C"/>
</dbReference>
<evidence type="ECO:0000256" key="11">
    <source>
        <dbReference type="ARBA" id="ARBA00022771"/>
    </source>
</evidence>
<feature type="domain" description="CoA carboxyltransferase C-terminal" evidence="19">
    <location>
        <begin position="236"/>
        <end position="487"/>
    </location>
</feature>
<evidence type="ECO:0000313" key="21">
    <source>
        <dbReference type="Proteomes" id="UP000070134"/>
    </source>
</evidence>
<dbReference type="InterPro" id="IPR001095">
    <property type="entry name" value="Acetyl_CoA_COase_a_su"/>
</dbReference>
<evidence type="ECO:0000256" key="3">
    <source>
        <dbReference type="ARBA" id="ARBA00006276"/>
    </source>
</evidence>
<comment type="similarity">
    <text evidence="3">In the C-terminal section; belongs to the AccA family.</text>
</comment>
<dbReference type="Pfam" id="PF03255">
    <property type="entry name" value="ACCA"/>
    <property type="match status" value="1"/>
</dbReference>
<evidence type="ECO:0000256" key="14">
    <source>
        <dbReference type="ARBA" id="ARBA00023098"/>
    </source>
</evidence>
<dbReference type="GO" id="GO:0003989">
    <property type="term" value="F:acetyl-CoA carboxylase activity"/>
    <property type="evidence" value="ECO:0007669"/>
    <property type="project" value="InterPro"/>
</dbReference>
<dbReference type="Pfam" id="PF01039">
    <property type="entry name" value="Carboxyl_trans"/>
    <property type="match status" value="1"/>
</dbReference>
<dbReference type="GO" id="GO:0008270">
    <property type="term" value="F:zinc ion binding"/>
    <property type="evidence" value="ECO:0007669"/>
    <property type="project" value="UniProtKB-KW"/>
</dbReference>
<gene>
    <name evidence="20" type="ORF">SA2016_0076</name>
</gene>
<keyword evidence="10" id="KW-0547">Nucleotide-binding</keyword>
<proteinExistence type="inferred from homology"/>
<dbReference type="SUPFAM" id="SSF52096">
    <property type="entry name" value="ClpP/crotonase"/>
    <property type="match status" value="2"/>
</dbReference>
<protein>
    <recommendedName>
        <fullName evidence="7">Acetyl-coenzyme A carboxylase carboxyl transferase subunits beta/alpha</fullName>
        <ecNumber evidence="6">2.1.3.15</ecNumber>
    </recommendedName>
</protein>
<dbReference type="Gene3D" id="3.90.226.10">
    <property type="entry name" value="2-enoyl-CoA Hydratase, Chain A, domain 1"/>
    <property type="match status" value="2"/>
</dbReference>
<comment type="subunit">
    <text evidence="5">Acetyl-CoA carboxylase is a heterotetramer composed of biotin carboxyl carrier protein (AccB), biotin carboxylase (AccC) and two subunits of ACCase subunit beta/alpha.</text>
</comment>
<evidence type="ECO:0000256" key="13">
    <source>
        <dbReference type="ARBA" id="ARBA00022840"/>
    </source>
</evidence>
<dbReference type="PROSITE" id="PS50980">
    <property type="entry name" value="COA_CT_NTER"/>
    <property type="match status" value="1"/>
</dbReference>
<comment type="similarity">
    <text evidence="4">In the N-terminal section; belongs to the AccD/PCCB family.</text>
</comment>
<dbReference type="PRINTS" id="PR01070">
    <property type="entry name" value="ACCCTRFRASEB"/>
</dbReference>
<comment type="catalytic activity">
    <reaction evidence="17">
        <text>N(6)-carboxybiotinyl-L-lysyl-[protein] + acetyl-CoA = N(6)-biotinyl-L-lysyl-[protein] + malonyl-CoA</text>
        <dbReference type="Rhea" id="RHEA:54728"/>
        <dbReference type="Rhea" id="RHEA-COMP:10505"/>
        <dbReference type="Rhea" id="RHEA-COMP:10506"/>
        <dbReference type="ChEBI" id="CHEBI:57288"/>
        <dbReference type="ChEBI" id="CHEBI:57384"/>
        <dbReference type="ChEBI" id="CHEBI:83144"/>
        <dbReference type="ChEBI" id="CHEBI:83145"/>
        <dbReference type="EC" id="2.1.3.15"/>
    </reaction>
</comment>
<evidence type="ECO:0000256" key="17">
    <source>
        <dbReference type="ARBA" id="ARBA00049152"/>
    </source>
</evidence>
<dbReference type="STRING" id="37927.SA2016_0076"/>
<dbReference type="GO" id="GO:0009317">
    <property type="term" value="C:acetyl-CoA carboxylase complex"/>
    <property type="evidence" value="ECO:0007669"/>
    <property type="project" value="InterPro"/>
</dbReference>
<dbReference type="PATRIC" id="fig|37927.3.peg.78"/>
<dbReference type="InterPro" id="IPR011762">
    <property type="entry name" value="COA_CT_N"/>
</dbReference>
<dbReference type="EC" id="2.1.3.15" evidence="6"/>
<evidence type="ECO:0000256" key="5">
    <source>
        <dbReference type="ARBA" id="ARBA00011664"/>
    </source>
</evidence>
<dbReference type="InterPro" id="IPR029045">
    <property type="entry name" value="ClpP/crotonase-like_dom_sf"/>
</dbReference>
<evidence type="ECO:0000259" key="18">
    <source>
        <dbReference type="PROSITE" id="PS50980"/>
    </source>
</evidence>
<dbReference type="PROSITE" id="PS50989">
    <property type="entry name" value="COA_CT_CTER"/>
    <property type="match status" value="1"/>
</dbReference>
<comment type="cofactor">
    <cofactor evidence="1">
        <name>Zn(2+)</name>
        <dbReference type="ChEBI" id="CHEBI:29105"/>
    </cofactor>
</comment>
<dbReference type="GO" id="GO:2001295">
    <property type="term" value="P:malonyl-CoA biosynthetic process"/>
    <property type="evidence" value="ECO:0007669"/>
    <property type="project" value="TreeGrafter"/>
</dbReference>
<dbReference type="GO" id="GO:0016743">
    <property type="term" value="F:carboxyl- or carbamoyltransferase activity"/>
    <property type="evidence" value="ECO:0007669"/>
    <property type="project" value="InterPro"/>
</dbReference>
<evidence type="ECO:0000256" key="10">
    <source>
        <dbReference type="ARBA" id="ARBA00022741"/>
    </source>
</evidence>
<keyword evidence="11" id="KW-0862">Zinc</keyword>
<dbReference type="RefSeq" id="WP_066494206.1">
    <property type="nucleotide sequence ID" value="NZ_BJMO01000013.1"/>
</dbReference>
<evidence type="ECO:0000256" key="9">
    <source>
        <dbReference type="ARBA" id="ARBA00022679"/>
    </source>
</evidence>
<reference evidence="20 21" key="1">
    <citation type="submission" date="2016-02" db="EMBL/GenBank/DDBJ databases">
        <title>Complete genome of Sinomonas atrocyanea KCTC 3377.</title>
        <authorList>
            <person name="Kim K.M."/>
        </authorList>
    </citation>
    <scope>NUCLEOTIDE SEQUENCE [LARGE SCALE GENOMIC DNA]</scope>
    <source>
        <strain evidence="20 21">KCTC 3377</strain>
    </source>
</reference>
<keyword evidence="9" id="KW-0808">Transferase</keyword>
<dbReference type="GO" id="GO:0005524">
    <property type="term" value="F:ATP binding"/>
    <property type="evidence" value="ECO:0007669"/>
    <property type="project" value="UniProtKB-KW"/>
</dbReference>
<evidence type="ECO:0000256" key="4">
    <source>
        <dbReference type="ARBA" id="ARBA00010284"/>
    </source>
</evidence>
<dbReference type="GO" id="GO:0006633">
    <property type="term" value="P:fatty acid biosynthetic process"/>
    <property type="evidence" value="ECO:0007669"/>
    <property type="project" value="UniProtKB-KW"/>
</dbReference>
<dbReference type="InterPro" id="IPR034733">
    <property type="entry name" value="AcCoA_carboxyl_beta"/>
</dbReference>
<evidence type="ECO:0000256" key="15">
    <source>
        <dbReference type="ARBA" id="ARBA00023160"/>
    </source>
</evidence>
<organism evidence="20 21">
    <name type="scientific">Sinomonas atrocyanea</name>
    <dbReference type="NCBI Taxonomy" id="37927"/>
    <lineage>
        <taxon>Bacteria</taxon>
        <taxon>Bacillati</taxon>
        <taxon>Actinomycetota</taxon>
        <taxon>Actinomycetes</taxon>
        <taxon>Micrococcales</taxon>
        <taxon>Micrococcaceae</taxon>
        <taxon>Sinomonas</taxon>
    </lineage>
</organism>
<dbReference type="PANTHER" id="PTHR42995:SF5">
    <property type="entry name" value="ACETYL-COENZYME A CARBOXYLASE CARBOXYL TRANSFERASE SUBUNIT BETA, CHLOROPLASTIC"/>
    <property type="match status" value="1"/>
</dbReference>
<keyword evidence="15" id="KW-0275">Fatty acid biosynthesis</keyword>
<evidence type="ECO:0000256" key="6">
    <source>
        <dbReference type="ARBA" id="ARBA00011883"/>
    </source>
</evidence>
<name>A0A126ZW58_9MICC</name>
<keyword evidence="11" id="KW-0479">Metal-binding</keyword>
<keyword evidence="11" id="KW-0863">Zinc-finger</keyword>
<evidence type="ECO:0000256" key="1">
    <source>
        <dbReference type="ARBA" id="ARBA00001947"/>
    </source>
</evidence>
<dbReference type="InterPro" id="IPR000438">
    <property type="entry name" value="Acetyl_CoA_COase_Trfase_b_su"/>
</dbReference>
<dbReference type="Proteomes" id="UP000070134">
    <property type="component" value="Chromosome"/>
</dbReference>
<keyword evidence="14" id="KW-0443">Lipid metabolism</keyword>
<evidence type="ECO:0000256" key="8">
    <source>
        <dbReference type="ARBA" id="ARBA00022516"/>
    </source>
</evidence>
<evidence type="ECO:0000256" key="12">
    <source>
        <dbReference type="ARBA" id="ARBA00022832"/>
    </source>
</evidence>
<dbReference type="OrthoDB" id="9772975at2"/>
<evidence type="ECO:0000313" key="20">
    <source>
        <dbReference type="EMBL" id="AMM30781.1"/>
    </source>
</evidence>
<keyword evidence="13" id="KW-0067">ATP-binding</keyword>
<dbReference type="PANTHER" id="PTHR42995">
    <property type="entry name" value="ACETYL-COENZYME A CARBOXYLASE CARBOXYL TRANSFERASE SUBUNIT BETA, CHLOROPLASTIC"/>
    <property type="match status" value="1"/>
</dbReference>
<feature type="domain" description="CoA carboxyltransferase N-terminal" evidence="18">
    <location>
        <begin position="1"/>
        <end position="240"/>
    </location>
</feature>
<dbReference type="KEGG" id="satk:SA2016_0076"/>
<dbReference type="AlphaFoldDB" id="A0A126ZW58"/>
<comment type="subcellular location">
    <subcellularLocation>
        <location evidence="2">Cytoplasm</location>
    </subcellularLocation>
</comment>
<evidence type="ECO:0000256" key="2">
    <source>
        <dbReference type="ARBA" id="ARBA00004496"/>
    </source>
</evidence>
<comment type="function">
    <text evidence="16">Component of the acetyl coenzyme A carboxylase (ACC) complex. Biotin carboxylase (BC) catalyzes the carboxylation of biotin on its carrier protein (BCCP) and then the CO(2) group is transferred by the transcarboxylase to acetyl-CoA to form malonyl-CoA.</text>
</comment>
<keyword evidence="8" id="KW-0444">Lipid biosynthesis</keyword>
<evidence type="ECO:0000256" key="7">
    <source>
        <dbReference type="ARBA" id="ARBA00018312"/>
    </source>
</evidence>
<evidence type="ECO:0000259" key="19">
    <source>
        <dbReference type="PROSITE" id="PS50989"/>
    </source>
</evidence>
<evidence type="ECO:0000256" key="16">
    <source>
        <dbReference type="ARBA" id="ARBA00025280"/>
    </source>
</evidence>
<keyword evidence="12" id="KW-0276">Fatty acid metabolism</keyword>
<dbReference type="EMBL" id="CP014518">
    <property type="protein sequence ID" value="AMM30781.1"/>
    <property type="molecule type" value="Genomic_DNA"/>
</dbReference>